<sequence>MRPSAEIFGTASQPYITRYYPLNSAAGFMAVQKKFSMEGDSTAVQNSAISRESDGKIPYLYESLPLPPNSKCIRVLDVEAAPATEGVWPIIGNLRIVDLEEQTSFSALSYVWGENPKFQTISCGASVLNLTENGHTALQHLRGKLGKFTIWIDAICINQKDELEKVQQIPLMGDIFSRAENAYMWLGEGSEKSDRAMDFLARTGLLEYFPIKAAAEGSASKPRKWAPLWSLYNPCFRDGSGELLPSTKSEPKFLLRRRKEAHRKVRTSFEDLRNLFDRDWIRRIWTYQELILASNPIIVCGHHHLQWVQLVCSIIFLEQFAPLTNYDKEFEDILDVWKTLAYSKARFTSESTSWNTGDWKLPQLENYRSFARSIALKHVNTRKHLRELHEIVSLFCGPLVPVLLYKLPPDLRLPPQASVPEELVDVILDRKATNDKDKAFGLHNVLQYRMKCIIPRPDYNLSTGQIYKDLTVYLIKATGLLHLLVPAAINSYPGQPSWVPNWSLSQPKAWRDSQLDSQSRSDSVWRWDAENSNKLIVQARQLGIVRSCYKFQSTKEFYTTSESTIHLRNVEALVDFIGTFNSSRSVHTFLQQALWNTGDFRIQGDCLREWARFIYKRRRHTPSYILRYLRFRSERLNLRIFLPRRPSWPPAVFPLVFFRWKTFNFIHTHIWLCNYLAKNRLSLVRVETGESYYYVGVCTNNVEAGDKLLHVSGGCSLFLVRGDANSARLVSPAIILSQRFQAGTNISNTGLWDRAVPTQSSQRGCETIMDLIPEDYILN</sequence>
<evidence type="ECO:0000313" key="2">
    <source>
        <dbReference type="EMBL" id="PMD63652.1"/>
    </source>
</evidence>
<dbReference type="InParanoid" id="A0A2J6TKY5"/>
<dbReference type="GeneID" id="36579991"/>
<evidence type="ECO:0000313" key="3">
    <source>
        <dbReference type="Proteomes" id="UP000235371"/>
    </source>
</evidence>
<proteinExistence type="predicted"/>
<reference evidence="2 3" key="1">
    <citation type="submission" date="2016-04" db="EMBL/GenBank/DDBJ databases">
        <title>A degradative enzymes factory behind the ericoid mycorrhizal symbiosis.</title>
        <authorList>
            <consortium name="DOE Joint Genome Institute"/>
            <person name="Martino E."/>
            <person name="Morin E."/>
            <person name="Grelet G."/>
            <person name="Kuo A."/>
            <person name="Kohler A."/>
            <person name="Daghino S."/>
            <person name="Barry K."/>
            <person name="Choi C."/>
            <person name="Cichocki N."/>
            <person name="Clum A."/>
            <person name="Copeland A."/>
            <person name="Hainaut M."/>
            <person name="Haridas S."/>
            <person name="Labutti K."/>
            <person name="Lindquist E."/>
            <person name="Lipzen A."/>
            <person name="Khouja H.-R."/>
            <person name="Murat C."/>
            <person name="Ohm R."/>
            <person name="Olson A."/>
            <person name="Spatafora J."/>
            <person name="Veneault-Fourrey C."/>
            <person name="Henrissat B."/>
            <person name="Grigoriev I."/>
            <person name="Martin F."/>
            <person name="Perotto S."/>
        </authorList>
    </citation>
    <scope>NUCLEOTIDE SEQUENCE [LARGE SCALE GENOMIC DNA]</scope>
    <source>
        <strain evidence="2 3">E</strain>
    </source>
</reference>
<feature type="domain" description="Heterokaryon incompatibility" evidence="1">
    <location>
        <begin position="105"/>
        <end position="289"/>
    </location>
</feature>
<name>A0A2J6TKY5_9HELO</name>
<dbReference type="PANTHER" id="PTHR24148">
    <property type="entry name" value="ANKYRIN REPEAT DOMAIN-CONTAINING PROTEIN 39 HOMOLOG-RELATED"/>
    <property type="match status" value="1"/>
</dbReference>
<organism evidence="2 3">
    <name type="scientific">Hyaloscypha bicolor E</name>
    <dbReference type="NCBI Taxonomy" id="1095630"/>
    <lineage>
        <taxon>Eukaryota</taxon>
        <taxon>Fungi</taxon>
        <taxon>Dikarya</taxon>
        <taxon>Ascomycota</taxon>
        <taxon>Pezizomycotina</taxon>
        <taxon>Leotiomycetes</taxon>
        <taxon>Helotiales</taxon>
        <taxon>Hyaloscyphaceae</taxon>
        <taxon>Hyaloscypha</taxon>
        <taxon>Hyaloscypha bicolor</taxon>
    </lineage>
</organism>
<evidence type="ECO:0000259" key="1">
    <source>
        <dbReference type="Pfam" id="PF06985"/>
    </source>
</evidence>
<dbReference type="InterPro" id="IPR052895">
    <property type="entry name" value="HetReg/Transcr_Mod"/>
</dbReference>
<dbReference type="Pfam" id="PF06985">
    <property type="entry name" value="HET"/>
    <property type="match status" value="1"/>
</dbReference>
<protein>
    <recommendedName>
        <fullName evidence="1">Heterokaryon incompatibility domain-containing protein</fullName>
    </recommendedName>
</protein>
<gene>
    <name evidence="2" type="ORF">K444DRAFT_324986</name>
</gene>
<accession>A0A2J6TKY5</accession>
<dbReference type="Proteomes" id="UP000235371">
    <property type="component" value="Unassembled WGS sequence"/>
</dbReference>
<dbReference type="InterPro" id="IPR010730">
    <property type="entry name" value="HET"/>
</dbReference>
<dbReference type="PANTHER" id="PTHR24148:SF64">
    <property type="entry name" value="HETEROKARYON INCOMPATIBILITY DOMAIN-CONTAINING PROTEIN"/>
    <property type="match status" value="1"/>
</dbReference>
<dbReference type="OrthoDB" id="2157530at2759"/>
<dbReference type="EMBL" id="KZ613780">
    <property type="protein sequence ID" value="PMD63652.1"/>
    <property type="molecule type" value="Genomic_DNA"/>
</dbReference>
<dbReference type="AlphaFoldDB" id="A0A2J6TKY5"/>
<keyword evidence="3" id="KW-1185">Reference proteome</keyword>
<dbReference type="RefSeq" id="XP_024740556.1">
    <property type="nucleotide sequence ID" value="XM_024871909.1"/>
</dbReference>
<dbReference type="STRING" id="1095630.A0A2J6TKY5"/>